<dbReference type="PANTHER" id="PTHR48056">
    <property type="entry name" value="LRR RECEPTOR-LIKE SERINE/THREONINE-PROTEIN KINASE-RELATED"/>
    <property type="match status" value="1"/>
</dbReference>
<dbReference type="InterPro" id="IPR032675">
    <property type="entry name" value="LRR_dom_sf"/>
</dbReference>
<dbReference type="Pfam" id="PF07714">
    <property type="entry name" value="PK_Tyr_Ser-Thr"/>
    <property type="match status" value="1"/>
</dbReference>
<feature type="region of interest" description="Disordered" evidence="14">
    <location>
        <begin position="895"/>
        <end position="919"/>
    </location>
</feature>
<keyword evidence="9 13" id="KW-0067">ATP-binding</keyword>
<evidence type="ECO:0000256" key="8">
    <source>
        <dbReference type="ARBA" id="ARBA00022777"/>
    </source>
</evidence>
<proteinExistence type="predicted"/>
<name>A0ABP1BQS4_9BRYO</name>
<dbReference type="Gene3D" id="3.30.200.20">
    <property type="entry name" value="Phosphorylase Kinase, domain 1"/>
    <property type="match status" value="1"/>
</dbReference>
<keyword evidence="7 13" id="KW-0547">Nucleotide-binding</keyword>
<keyword evidence="8" id="KW-0418">Kinase</keyword>
<accession>A0ABP1BQS4</accession>
<dbReference type="EMBL" id="OZ023707">
    <property type="protein sequence ID" value="CAK9878412.1"/>
    <property type="molecule type" value="Genomic_DNA"/>
</dbReference>
<dbReference type="InterPro" id="IPR001245">
    <property type="entry name" value="Ser-Thr/Tyr_kinase_cat_dom"/>
</dbReference>
<dbReference type="SUPFAM" id="SSF52058">
    <property type="entry name" value="L domain-like"/>
    <property type="match status" value="3"/>
</dbReference>
<dbReference type="SMART" id="SM00220">
    <property type="entry name" value="S_TKc"/>
    <property type="match status" value="1"/>
</dbReference>
<dbReference type="InterPro" id="IPR008271">
    <property type="entry name" value="Ser/Thr_kinase_AS"/>
</dbReference>
<dbReference type="InterPro" id="IPR000719">
    <property type="entry name" value="Prot_kinase_dom"/>
</dbReference>
<evidence type="ECO:0000313" key="17">
    <source>
        <dbReference type="EMBL" id="CAK9878412.1"/>
    </source>
</evidence>
<sequence length="1304" mass="141658">MQASSVCIICSSRLQVLQLLFQVIGIMALSASIMACHEIPGHGSSRSDDQQKQQLLMEMRIWTNDHHLNALEERAIPHVALQIQLPNNNLRGLKHEELLSSSNLRTGFSTTATAAAAALIRQDEAVLLAWKMELWAENTNISTPLQEWVTSDDNNSNNSATADSPCGWSGVQCGIWLEELRVTELNLTSYNLSGVVPPGIANLTALSSLVFAHNRFNGSIPAEIGNLTNLQVLDLSSNSFQKAIPEELFSNCGNLRLLNLSNNLLVDGVPEQLWRSCKSLKILDLSSNNLTAAGLPITAAAGGSEAAPGAPGGDEDIPNQIMHFAVSDNNITALVSDILGSFFTAPGHCQNLEFLDLSYNNLWGSLPPEIGNCTQLRLLNVQGNQITGLVPDEIGGLRNLECLGLGKNQLYGNLPQSLTMCTELYLLDASRNQFSGLIPSWLSKLQRLQFLVMHSNSFTGDIPIELFSSSSNLLHLDLGHNNLSGFIPPEIGNLGALRFLRLSRNQLTGSVPSTIGNLSQVTAIDLSGNLLTGNIPATIGELQNLLWLQMSENLLSGSIPGELSKCGSLLWLNLYQNQLTGDIPATFSLLGQKANITFANNRKNLQWPPVDLSECSILSSWIPGYYAPPFTNLIWILNRQWCQKGWEKILRGEKQAVALSYWQLSSNNITGQIPEFSTSSPLACLLLGENSLSGPIPSSIGNLHAYIINVSRNEISGSIPDSLCNNNSLSQKLQTLDLSHNNLSGGIPSSIVNLTALSLFNISYNPDLTGPLPEANQFVTFGPDIYVGDTKLCFYLNPTWENVSAWTGDNLPERCPTDPTSSSGNSGFAASPASAVMPKHLKLIVTLTVSVLGCLTALLLVLSGLLCASCKSWRKKQLLLLRRQDVELNSKKLGSDQLVSGSGKSSTRGSSSSGSSSWGRRFSLQRRRVKTIPVEFFDGVNLPPCLQSLTYSDLLLATDGFSDANVIGDGGFGIVYKARLGPDNTQVAIKKLFKNGVQGEREFQAEMETLGNIRNQNLVPLLGYCCRHKERLLVYKFMENGSLDHWLYSAPAAAADHQNRVLSNLDSNTKKPPPSAAAAAVATAASSSSSSSSSSQLQLDWSTRLRIAHGTARGLCFLHHECVPMIIHRDMKVSNILLDEELEARLTDFGLARLLDLPNTHVSTIIAGTPGYVAPEYSQTWKATTKGDVYSFGVVLLELVAGKRPTAPEFSAVEPGANLVDWVRFLVAANRQHEVCDKVVLETAGDPRQVGEFLALALSCTLDSASKRPTMIQVTAQLQQIMDKLHLHDSQQNPAMQFTEQLRV</sequence>
<evidence type="ECO:0000256" key="2">
    <source>
        <dbReference type="ARBA" id="ARBA00022527"/>
    </source>
</evidence>
<evidence type="ECO:0000256" key="1">
    <source>
        <dbReference type="ARBA" id="ARBA00004370"/>
    </source>
</evidence>
<evidence type="ECO:0000256" key="3">
    <source>
        <dbReference type="ARBA" id="ARBA00022614"/>
    </source>
</evidence>
<dbReference type="InterPro" id="IPR003591">
    <property type="entry name" value="Leu-rich_rpt_typical-subtyp"/>
</dbReference>
<keyword evidence="5 15" id="KW-0812">Transmembrane</keyword>
<evidence type="ECO:0000256" key="13">
    <source>
        <dbReference type="PROSITE-ProRule" id="PRU10141"/>
    </source>
</evidence>
<evidence type="ECO:0000256" key="11">
    <source>
        <dbReference type="ARBA" id="ARBA00023136"/>
    </source>
</evidence>
<keyword evidence="4" id="KW-0808">Transferase</keyword>
<dbReference type="Gene3D" id="3.80.10.10">
    <property type="entry name" value="Ribonuclease Inhibitor"/>
    <property type="match status" value="4"/>
</dbReference>
<evidence type="ECO:0000256" key="14">
    <source>
        <dbReference type="SAM" id="MobiDB-lite"/>
    </source>
</evidence>
<keyword evidence="3" id="KW-0433">Leucine-rich repeat</keyword>
<dbReference type="PROSITE" id="PS00108">
    <property type="entry name" value="PROTEIN_KINASE_ST"/>
    <property type="match status" value="1"/>
</dbReference>
<evidence type="ECO:0000256" key="9">
    <source>
        <dbReference type="ARBA" id="ARBA00022840"/>
    </source>
</evidence>
<evidence type="ECO:0000259" key="16">
    <source>
        <dbReference type="PROSITE" id="PS50011"/>
    </source>
</evidence>
<organism evidence="17 18">
    <name type="scientific">Sphagnum jensenii</name>
    <dbReference type="NCBI Taxonomy" id="128206"/>
    <lineage>
        <taxon>Eukaryota</taxon>
        <taxon>Viridiplantae</taxon>
        <taxon>Streptophyta</taxon>
        <taxon>Embryophyta</taxon>
        <taxon>Bryophyta</taxon>
        <taxon>Sphagnophytina</taxon>
        <taxon>Sphagnopsida</taxon>
        <taxon>Sphagnales</taxon>
        <taxon>Sphagnaceae</taxon>
        <taxon>Sphagnum</taxon>
    </lineage>
</organism>
<comment type="subcellular location">
    <subcellularLocation>
        <location evidence="1">Membrane</location>
    </subcellularLocation>
</comment>
<evidence type="ECO:0000256" key="6">
    <source>
        <dbReference type="ARBA" id="ARBA00022737"/>
    </source>
</evidence>
<feature type="compositionally biased region" description="Low complexity" evidence="14">
    <location>
        <begin position="900"/>
        <end position="919"/>
    </location>
</feature>
<dbReference type="InterPro" id="IPR050647">
    <property type="entry name" value="Plant_LRR-RLKs"/>
</dbReference>
<evidence type="ECO:0000256" key="12">
    <source>
        <dbReference type="ARBA" id="ARBA00023180"/>
    </source>
</evidence>
<dbReference type="InterPro" id="IPR001611">
    <property type="entry name" value="Leu-rich_rpt"/>
</dbReference>
<dbReference type="Gene3D" id="1.10.510.10">
    <property type="entry name" value="Transferase(Phosphotransferase) domain 1"/>
    <property type="match status" value="1"/>
</dbReference>
<reference evidence="17" key="1">
    <citation type="submission" date="2024-03" db="EMBL/GenBank/DDBJ databases">
        <authorList>
            <consortium name="ELIXIR-Norway"/>
            <consortium name="Elixir Norway"/>
        </authorList>
    </citation>
    <scope>NUCLEOTIDE SEQUENCE</scope>
</reference>
<dbReference type="SMART" id="SM00369">
    <property type="entry name" value="LRR_TYP"/>
    <property type="match status" value="9"/>
</dbReference>
<gene>
    <name evidence="17" type="ORF">CSSPJE1EN2_LOCUS20198</name>
</gene>
<feature type="transmembrane region" description="Helical" evidence="15">
    <location>
        <begin position="843"/>
        <end position="868"/>
    </location>
</feature>
<dbReference type="PROSITE" id="PS50011">
    <property type="entry name" value="PROTEIN_KINASE_DOM"/>
    <property type="match status" value="1"/>
</dbReference>
<keyword evidence="2" id="KW-0723">Serine/threonine-protein kinase</keyword>
<dbReference type="InterPro" id="IPR011009">
    <property type="entry name" value="Kinase-like_dom_sf"/>
</dbReference>
<dbReference type="PROSITE" id="PS00107">
    <property type="entry name" value="PROTEIN_KINASE_ATP"/>
    <property type="match status" value="1"/>
</dbReference>
<keyword evidence="11 15" id="KW-0472">Membrane</keyword>
<evidence type="ECO:0000256" key="10">
    <source>
        <dbReference type="ARBA" id="ARBA00022989"/>
    </source>
</evidence>
<dbReference type="PANTHER" id="PTHR48056:SF81">
    <property type="entry name" value="RECEPTOR PROTEIN-TYROSINE KINASE CEPR1"/>
    <property type="match status" value="1"/>
</dbReference>
<dbReference type="InterPro" id="IPR017441">
    <property type="entry name" value="Protein_kinase_ATP_BS"/>
</dbReference>
<keyword evidence="6" id="KW-0677">Repeat</keyword>
<feature type="binding site" evidence="13">
    <location>
        <position position="991"/>
    </location>
    <ligand>
        <name>ATP</name>
        <dbReference type="ChEBI" id="CHEBI:30616"/>
    </ligand>
</feature>
<keyword evidence="10 15" id="KW-1133">Transmembrane helix</keyword>
<evidence type="ECO:0000256" key="5">
    <source>
        <dbReference type="ARBA" id="ARBA00022692"/>
    </source>
</evidence>
<keyword evidence="18" id="KW-1185">Reference proteome</keyword>
<protein>
    <recommendedName>
        <fullName evidence="16">Protein kinase domain-containing protein</fullName>
    </recommendedName>
</protein>
<dbReference type="Pfam" id="PF13855">
    <property type="entry name" value="LRR_8"/>
    <property type="match status" value="4"/>
</dbReference>
<dbReference type="Pfam" id="PF00560">
    <property type="entry name" value="LRR_1"/>
    <property type="match status" value="2"/>
</dbReference>
<evidence type="ECO:0000313" key="18">
    <source>
        <dbReference type="Proteomes" id="UP001497522"/>
    </source>
</evidence>
<dbReference type="Proteomes" id="UP001497522">
    <property type="component" value="Chromosome 6"/>
</dbReference>
<evidence type="ECO:0000256" key="15">
    <source>
        <dbReference type="SAM" id="Phobius"/>
    </source>
</evidence>
<dbReference type="SUPFAM" id="SSF56112">
    <property type="entry name" value="Protein kinase-like (PK-like)"/>
    <property type="match status" value="1"/>
</dbReference>
<evidence type="ECO:0000256" key="4">
    <source>
        <dbReference type="ARBA" id="ARBA00022679"/>
    </source>
</evidence>
<feature type="domain" description="Protein kinase" evidence="16">
    <location>
        <begin position="961"/>
        <end position="1282"/>
    </location>
</feature>
<evidence type="ECO:0000256" key="7">
    <source>
        <dbReference type="ARBA" id="ARBA00022741"/>
    </source>
</evidence>
<keyword evidence="12" id="KW-0325">Glycoprotein</keyword>